<gene>
    <name evidence="1" type="ORF">ACFP7A_00945</name>
</gene>
<proteinExistence type="predicted"/>
<accession>A0ABW1WCE2</accession>
<comment type="caution">
    <text evidence="1">The sequence shown here is derived from an EMBL/GenBank/DDBJ whole genome shotgun (WGS) entry which is preliminary data.</text>
</comment>
<sequence>MYRVVDHIHGCKKTKYDTINEALAVAFRLAQMQTIFSNKRIHLSVMDGSKQAIDINVNQREEAK</sequence>
<dbReference type="RefSeq" id="WP_253053682.1">
    <property type="nucleotide sequence ID" value="NZ_JAMXWN010000005.1"/>
</dbReference>
<evidence type="ECO:0000313" key="1">
    <source>
        <dbReference type="EMBL" id="MFC6385154.1"/>
    </source>
</evidence>
<name>A0ABW1WCE2_9BACL</name>
<evidence type="ECO:0000313" key="2">
    <source>
        <dbReference type="Proteomes" id="UP001596267"/>
    </source>
</evidence>
<dbReference type="EMBL" id="JBHSTQ010000001">
    <property type="protein sequence ID" value="MFC6385154.1"/>
    <property type="molecule type" value="Genomic_DNA"/>
</dbReference>
<protein>
    <submittedName>
        <fullName evidence="1">Uncharacterized protein</fullName>
    </submittedName>
</protein>
<organism evidence="1 2">
    <name type="scientific">Sporolactobacillus kofuensis</name>
    <dbReference type="NCBI Taxonomy" id="269672"/>
    <lineage>
        <taxon>Bacteria</taxon>
        <taxon>Bacillati</taxon>
        <taxon>Bacillota</taxon>
        <taxon>Bacilli</taxon>
        <taxon>Bacillales</taxon>
        <taxon>Sporolactobacillaceae</taxon>
        <taxon>Sporolactobacillus</taxon>
    </lineage>
</organism>
<reference evidence="2" key="1">
    <citation type="journal article" date="2019" name="Int. J. Syst. Evol. Microbiol.">
        <title>The Global Catalogue of Microorganisms (GCM) 10K type strain sequencing project: providing services to taxonomists for standard genome sequencing and annotation.</title>
        <authorList>
            <consortium name="The Broad Institute Genomics Platform"/>
            <consortium name="The Broad Institute Genome Sequencing Center for Infectious Disease"/>
            <person name="Wu L."/>
            <person name="Ma J."/>
        </authorList>
    </citation>
    <scope>NUCLEOTIDE SEQUENCE [LARGE SCALE GENOMIC DNA]</scope>
    <source>
        <strain evidence="2">CCUG 42001</strain>
    </source>
</reference>
<dbReference type="Proteomes" id="UP001596267">
    <property type="component" value="Unassembled WGS sequence"/>
</dbReference>
<keyword evidence="2" id="KW-1185">Reference proteome</keyword>